<reference evidence="9 10" key="1">
    <citation type="submission" date="2019-03" db="EMBL/GenBank/DDBJ databases">
        <title>Single cell metagenomics reveals metabolic interactions within the superorganism composed of flagellate Streblomastix strix and complex community of Bacteroidetes bacteria on its surface.</title>
        <authorList>
            <person name="Treitli S.C."/>
            <person name="Kolisko M."/>
            <person name="Husnik F."/>
            <person name="Keeling P."/>
            <person name="Hampl V."/>
        </authorList>
    </citation>
    <scope>NUCLEOTIDE SEQUENCE [LARGE SCALE GENOMIC DNA]</scope>
    <source>
        <strain evidence="9">ST1C</strain>
    </source>
</reference>
<keyword evidence="6" id="KW-0539">Nucleus</keyword>
<accession>A0A5J4WHG7</accession>
<evidence type="ECO:0000313" key="10">
    <source>
        <dbReference type="Proteomes" id="UP000324800"/>
    </source>
</evidence>
<keyword evidence="4 5" id="KW-0694">RNA-binding</keyword>
<evidence type="ECO:0000256" key="2">
    <source>
        <dbReference type="ARBA" id="ARBA00022771"/>
    </source>
</evidence>
<dbReference type="SUPFAM" id="SSF54791">
    <property type="entry name" value="Eukaryotic type KH-domain (KH-domain type I)"/>
    <property type="match status" value="1"/>
</dbReference>
<dbReference type="Pfam" id="PF16275">
    <property type="entry name" value="SF1-HH"/>
    <property type="match status" value="1"/>
</dbReference>
<keyword evidence="6" id="KW-0507">mRNA processing</keyword>
<dbReference type="Proteomes" id="UP000324800">
    <property type="component" value="Unassembled WGS sequence"/>
</dbReference>
<comment type="caution">
    <text evidence="9">The sequence shown here is derived from an EMBL/GenBank/DDBJ whole genome shotgun (WGS) entry which is preliminary data.</text>
</comment>
<evidence type="ECO:0000256" key="7">
    <source>
        <dbReference type="SAM" id="MobiDB-lite"/>
    </source>
</evidence>
<dbReference type="InterPro" id="IPR004087">
    <property type="entry name" value="KH_dom"/>
</dbReference>
<evidence type="ECO:0000313" key="9">
    <source>
        <dbReference type="EMBL" id="KAA6394450.1"/>
    </source>
</evidence>
<feature type="region of interest" description="Disordered" evidence="7">
    <location>
        <begin position="308"/>
        <end position="341"/>
    </location>
</feature>
<protein>
    <recommendedName>
        <fullName evidence="6">Branchpoint-bridging protein</fullName>
    </recommendedName>
</protein>
<keyword evidence="6" id="KW-0508">mRNA splicing</keyword>
<dbReference type="PROSITE" id="PS50084">
    <property type="entry name" value="KH_TYPE_1"/>
    <property type="match status" value="1"/>
</dbReference>
<evidence type="ECO:0000259" key="8">
    <source>
        <dbReference type="SMART" id="SM00322"/>
    </source>
</evidence>
<keyword evidence="3 6" id="KW-0862">Zinc</keyword>
<dbReference type="GO" id="GO:0048024">
    <property type="term" value="P:regulation of mRNA splicing, via spliceosome"/>
    <property type="evidence" value="ECO:0007669"/>
    <property type="project" value="TreeGrafter"/>
</dbReference>
<evidence type="ECO:0000256" key="5">
    <source>
        <dbReference type="PROSITE-ProRule" id="PRU00117"/>
    </source>
</evidence>
<evidence type="ECO:0000256" key="1">
    <source>
        <dbReference type="ARBA" id="ARBA00022723"/>
    </source>
</evidence>
<proteinExistence type="inferred from homology"/>
<dbReference type="GO" id="GO:0000398">
    <property type="term" value="P:mRNA splicing, via spliceosome"/>
    <property type="evidence" value="ECO:0007669"/>
    <property type="project" value="UniProtKB-UniRule"/>
</dbReference>
<dbReference type="GO" id="GO:0003729">
    <property type="term" value="F:mRNA binding"/>
    <property type="evidence" value="ECO:0007669"/>
    <property type="project" value="TreeGrafter"/>
</dbReference>
<comment type="function">
    <text evidence="6">Necessary for the splicing of pre-mRNA. Has a role in the recognition of the branch site (5'-UACUAAC-3'), the pyrimidine tract and the 3'-splice site at the 3'-end of introns.</text>
</comment>
<organism evidence="9 10">
    <name type="scientific">Streblomastix strix</name>
    <dbReference type="NCBI Taxonomy" id="222440"/>
    <lineage>
        <taxon>Eukaryota</taxon>
        <taxon>Metamonada</taxon>
        <taxon>Preaxostyla</taxon>
        <taxon>Oxymonadida</taxon>
        <taxon>Streblomastigidae</taxon>
        <taxon>Streblomastix</taxon>
    </lineage>
</organism>
<evidence type="ECO:0000256" key="3">
    <source>
        <dbReference type="ARBA" id="ARBA00022833"/>
    </source>
</evidence>
<dbReference type="AlphaFoldDB" id="A0A5J4WHG7"/>
<dbReference type="Pfam" id="PF22675">
    <property type="entry name" value="KH-I_KHDC4-BBP"/>
    <property type="match status" value="1"/>
</dbReference>
<gene>
    <name evidence="9" type="ORF">EZS28_010026</name>
</gene>
<comment type="similarity">
    <text evidence="6">Belongs to the BBP/SF1 family.</text>
</comment>
<keyword evidence="6" id="KW-0747">Spliceosome</keyword>
<dbReference type="OrthoDB" id="6777263at2759"/>
<dbReference type="GO" id="GO:0045131">
    <property type="term" value="F:pre-mRNA branch point binding"/>
    <property type="evidence" value="ECO:0007669"/>
    <property type="project" value="UniProtKB-UniRule"/>
</dbReference>
<sequence length="427" mass="48206">MSLKSTWGPHSNQSRWGTTKLAAPFVPGTPMHIDNELTRDALDILILKHRLRETAKRLETNDFEGEPVLLRQEFAPIYNESGMRIHGSNENTRIRLQVEKDSIEEVTLPKNPLYNAQPLVQLKTGQKRQQIYFLPESSDPTVNVLGLVIGPGGATLKEIELNTRTKIIIRGRGSKQSKKDTTVLPGDDDDLHALIQGDSDEDIRRAKETIRDIIESKATQQDFRKQQLRQLAKMHGTLKDEGPIACEYCGSQLHVSSDCDRFKDKRITGVKRSDISDTQIKDTKVENKNAIDKDIGDDDDVAQFVKTVGGSSDNDKLRDNSNDLSFQSSEGLLPPPTLPGPTSDLQYSEQYPITEQIIQPAEQQSRKGSRIMPLDDDWLMSDNDIRRQAEECYRGYGLGWVREDMSVQEMLLQKLADITNVPQQIGW</sequence>
<feature type="domain" description="K Homology" evidence="8">
    <location>
        <begin position="126"/>
        <end position="215"/>
    </location>
</feature>
<name>A0A5J4WHG7_9EUKA</name>
<dbReference type="InterPro" id="IPR045071">
    <property type="entry name" value="BBP-like"/>
</dbReference>
<dbReference type="InterPro" id="IPR032570">
    <property type="entry name" value="SF1-HH"/>
</dbReference>
<dbReference type="InterPro" id="IPR055256">
    <property type="entry name" value="KH_1_KHDC4/BBP-like"/>
</dbReference>
<dbReference type="InterPro" id="IPR047086">
    <property type="entry name" value="SF1-HH_sf"/>
</dbReference>
<dbReference type="SMART" id="SM00322">
    <property type="entry name" value="KH"/>
    <property type="match status" value="1"/>
</dbReference>
<keyword evidence="1 6" id="KW-0479">Metal-binding</keyword>
<dbReference type="PANTHER" id="PTHR11208">
    <property type="entry name" value="RNA-BINDING PROTEIN RELATED"/>
    <property type="match status" value="1"/>
</dbReference>
<evidence type="ECO:0000256" key="4">
    <source>
        <dbReference type="ARBA" id="ARBA00022884"/>
    </source>
</evidence>
<dbReference type="InterPro" id="IPR036612">
    <property type="entry name" value="KH_dom_type_1_sf"/>
</dbReference>
<comment type="subcellular location">
    <subcellularLocation>
        <location evidence="6">Nucleus</location>
    </subcellularLocation>
</comment>
<dbReference type="EMBL" id="SNRW01001941">
    <property type="protein sequence ID" value="KAA6394450.1"/>
    <property type="molecule type" value="Genomic_DNA"/>
</dbReference>
<dbReference type="Gene3D" id="6.10.140.1790">
    <property type="match status" value="1"/>
</dbReference>
<dbReference type="Gene3D" id="3.30.1370.10">
    <property type="entry name" value="K Homology domain, type 1"/>
    <property type="match status" value="1"/>
</dbReference>
<keyword evidence="2 6" id="KW-0863">Zinc-finger</keyword>
<evidence type="ECO:0000256" key="6">
    <source>
        <dbReference type="RuleBase" id="RU367126"/>
    </source>
</evidence>
<dbReference type="PANTHER" id="PTHR11208:SF45">
    <property type="entry name" value="SPLICING FACTOR 1"/>
    <property type="match status" value="1"/>
</dbReference>
<dbReference type="GO" id="GO:0008270">
    <property type="term" value="F:zinc ion binding"/>
    <property type="evidence" value="ECO:0007669"/>
    <property type="project" value="UniProtKB-UniRule"/>
</dbReference>
<dbReference type="GO" id="GO:0005681">
    <property type="term" value="C:spliceosomal complex"/>
    <property type="evidence" value="ECO:0007669"/>
    <property type="project" value="UniProtKB-KW"/>
</dbReference>